<proteinExistence type="predicted"/>
<organism evidence="2 3">
    <name type="scientific">Panagrolaimus superbus</name>
    <dbReference type="NCBI Taxonomy" id="310955"/>
    <lineage>
        <taxon>Eukaryota</taxon>
        <taxon>Metazoa</taxon>
        <taxon>Ecdysozoa</taxon>
        <taxon>Nematoda</taxon>
        <taxon>Chromadorea</taxon>
        <taxon>Rhabditida</taxon>
        <taxon>Tylenchina</taxon>
        <taxon>Panagrolaimomorpha</taxon>
        <taxon>Panagrolaimoidea</taxon>
        <taxon>Panagrolaimidae</taxon>
        <taxon>Panagrolaimus</taxon>
    </lineage>
</organism>
<protein>
    <submittedName>
        <fullName evidence="3">Uncharacterized protein</fullName>
    </submittedName>
</protein>
<name>A0A914Z518_9BILA</name>
<reference evidence="3" key="1">
    <citation type="submission" date="2022-11" db="UniProtKB">
        <authorList>
            <consortium name="WormBaseParasite"/>
        </authorList>
    </citation>
    <scope>IDENTIFICATION</scope>
</reference>
<dbReference type="WBParaSite" id="PSU_v2.g7446.t1">
    <property type="protein sequence ID" value="PSU_v2.g7446.t1"/>
    <property type="gene ID" value="PSU_v2.g7446"/>
</dbReference>
<evidence type="ECO:0000313" key="2">
    <source>
        <dbReference type="Proteomes" id="UP000887577"/>
    </source>
</evidence>
<evidence type="ECO:0000313" key="3">
    <source>
        <dbReference type="WBParaSite" id="PSU_v2.g7446.t1"/>
    </source>
</evidence>
<keyword evidence="1" id="KW-0175">Coiled coil</keyword>
<dbReference type="AlphaFoldDB" id="A0A914Z518"/>
<keyword evidence="2" id="KW-1185">Reference proteome</keyword>
<accession>A0A914Z518</accession>
<sequence>MGRKSARAKHAKAISRKGYLKSLEKRKSSLSTEIIANLDDEFQNAISVVAQVSKELPSPARTNVLKLARLTKKNLRQRRQKVTKKNVKLIQKVHAAKNNKENFQQQRSKSIMKRAKKNSKAWNQLSRAEKCRRFRKIERMAPGATISPATEESVMTAESSLAMAVMNNLTTRQVAGVRRYTNNLGKILSSFEDKECYEYLKAVLQVALESLPKWKKGCFLTIYLSVIITGDLKFLNGYNGLQGCQATYCCPVCLIRKSDLIKRTRNAPLRTLYQLHEDYDKLQILLRNATSTKAIAKAHQDCHSVKNKPMTDYFEISDICPGVCHTLAGALNAICDWAKRFNKAKIEQLFKDAAVFPQGHTKKLTGNHGRIVLNKLSNGVITYDGEGLTLLLLLADIQQFAVAEILSDEKIAGLLQCIETFANELSDEKYDDIAKSSQHIHMIIAHVGPFVVKHRSWGLFSDQRKLLL</sequence>
<evidence type="ECO:0000256" key="1">
    <source>
        <dbReference type="SAM" id="Coils"/>
    </source>
</evidence>
<feature type="coiled-coil region" evidence="1">
    <location>
        <begin position="65"/>
        <end position="106"/>
    </location>
</feature>
<dbReference type="Proteomes" id="UP000887577">
    <property type="component" value="Unplaced"/>
</dbReference>